<dbReference type="PANTHER" id="PTHR47163:SF2">
    <property type="entry name" value="SI:DKEY-17M8.2"/>
    <property type="match status" value="1"/>
</dbReference>
<dbReference type="InterPro" id="IPR053164">
    <property type="entry name" value="IS1016-like_transposase"/>
</dbReference>
<sequence length="198" mass="22216">MNFCHPRTTNLTNDLNKWGFSIPVELVSVAAARPIVMRNLIAVMAPGGAAQGIEDGKQTITDWTNFFRDICAEYFVRHSIQIGGQGIVVEIDETCIVRRKYNRGRLRGNANEWLFGGVERGTNGQRAFMVPVLRRRAQDLLPLIEQYIAPGCCASSLASAAHIHASRIVRSYLYLFTLQDISTLDVSTRDFSTLDFRH</sequence>
<dbReference type="PANTHER" id="PTHR47163">
    <property type="entry name" value="DDE_TNP_IS1595 DOMAIN-CONTAINING PROTEIN"/>
    <property type="match status" value="1"/>
</dbReference>
<dbReference type="WBParaSite" id="Gr19_v10_g4731.t1">
    <property type="protein sequence ID" value="Gr19_v10_g4731.t1"/>
    <property type="gene ID" value="Gr19_v10_g4731"/>
</dbReference>
<evidence type="ECO:0000313" key="2">
    <source>
        <dbReference type="WBParaSite" id="Gr19_v10_g4731.t1"/>
    </source>
</evidence>
<proteinExistence type="predicted"/>
<name>A0A914HUB0_GLORO</name>
<dbReference type="AlphaFoldDB" id="A0A914HUB0"/>
<reference evidence="2" key="1">
    <citation type="submission" date="2022-11" db="UniProtKB">
        <authorList>
            <consortium name="WormBaseParasite"/>
        </authorList>
    </citation>
    <scope>IDENTIFICATION</scope>
</reference>
<dbReference type="Proteomes" id="UP000887572">
    <property type="component" value="Unplaced"/>
</dbReference>
<protein>
    <submittedName>
        <fullName evidence="2">Transposase</fullName>
    </submittedName>
</protein>
<evidence type="ECO:0000313" key="1">
    <source>
        <dbReference type="Proteomes" id="UP000887572"/>
    </source>
</evidence>
<accession>A0A914HUB0</accession>
<keyword evidence="1" id="KW-1185">Reference proteome</keyword>
<organism evidence="1 2">
    <name type="scientific">Globodera rostochiensis</name>
    <name type="common">Golden nematode worm</name>
    <name type="synonym">Heterodera rostochiensis</name>
    <dbReference type="NCBI Taxonomy" id="31243"/>
    <lineage>
        <taxon>Eukaryota</taxon>
        <taxon>Metazoa</taxon>
        <taxon>Ecdysozoa</taxon>
        <taxon>Nematoda</taxon>
        <taxon>Chromadorea</taxon>
        <taxon>Rhabditida</taxon>
        <taxon>Tylenchina</taxon>
        <taxon>Tylenchomorpha</taxon>
        <taxon>Tylenchoidea</taxon>
        <taxon>Heteroderidae</taxon>
        <taxon>Heteroderinae</taxon>
        <taxon>Globodera</taxon>
    </lineage>
</organism>